<organism evidence="1 2">
    <name type="scientific">Ameca splendens</name>
    <dbReference type="NCBI Taxonomy" id="208324"/>
    <lineage>
        <taxon>Eukaryota</taxon>
        <taxon>Metazoa</taxon>
        <taxon>Chordata</taxon>
        <taxon>Craniata</taxon>
        <taxon>Vertebrata</taxon>
        <taxon>Euteleostomi</taxon>
        <taxon>Actinopterygii</taxon>
        <taxon>Neopterygii</taxon>
        <taxon>Teleostei</taxon>
        <taxon>Neoteleostei</taxon>
        <taxon>Acanthomorphata</taxon>
        <taxon>Ovalentaria</taxon>
        <taxon>Atherinomorphae</taxon>
        <taxon>Cyprinodontiformes</taxon>
        <taxon>Goodeidae</taxon>
        <taxon>Ameca</taxon>
    </lineage>
</organism>
<accession>A0ABV0Z6L1</accession>
<proteinExistence type="predicted"/>
<reference evidence="1 2" key="1">
    <citation type="submission" date="2021-06" db="EMBL/GenBank/DDBJ databases">
        <authorList>
            <person name="Palmer J.M."/>
        </authorList>
    </citation>
    <scope>NUCLEOTIDE SEQUENCE [LARGE SCALE GENOMIC DNA]</scope>
    <source>
        <strain evidence="1 2">AS_MEX2019</strain>
        <tissue evidence="1">Muscle</tissue>
    </source>
</reference>
<comment type="caution">
    <text evidence="1">The sequence shown here is derived from an EMBL/GenBank/DDBJ whole genome shotgun (WGS) entry which is preliminary data.</text>
</comment>
<protein>
    <submittedName>
        <fullName evidence="1">Uncharacterized protein</fullName>
    </submittedName>
</protein>
<keyword evidence="2" id="KW-1185">Reference proteome</keyword>
<evidence type="ECO:0000313" key="2">
    <source>
        <dbReference type="Proteomes" id="UP001469553"/>
    </source>
</evidence>
<dbReference type="EMBL" id="JAHRIP010056441">
    <property type="protein sequence ID" value="MEQ2301843.1"/>
    <property type="molecule type" value="Genomic_DNA"/>
</dbReference>
<sequence length="107" mass="12335">MTFDFSIFQLWMSVEQERIPYPTSKCSVLLCVPLFFLPSFLPHCLPVLHSFLPFFFLVSYHPSLCPFLSSHILPSLSPSFLLASFPPFLTRVLSSILQSSKIYMRMP</sequence>
<dbReference type="Proteomes" id="UP001469553">
    <property type="component" value="Unassembled WGS sequence"/>
</dbReference>
<evidence type="ECO:0000313" key="1">
    <source>
        <dbReference type="EMBL" id="MEQ2301843.1"/>
    </source>
</evidence>
<name>A0ABV0Z6L1_9TELE</name>
<gene>
    <name evidence="1" type="ORF">AMECASPLE_000433</name>
</gene>